<dbReference type="GO" id="GO:0009968">
    <property type="term" value="P:negative regulation of signal transduction"/>
    <property type="evidence" value="ECO:0007669"/>
    <property type="project" value="UniProtKB-KW"/>
</dbReference>
<dbReference type="FunFam" id="1.10.196.10:FF:000001">
    <property type="entry name" value="Regulator of G-protein signaling 8"/>
    <property type="match status" value="1"/>
</dbReference>
<comment type="caution">
    <text evidence="3">The sequence shown here is derived from an EMBL/GenBank/DDBJ whole genome shotgun (WGS) entry which is preliminary data.</text>
</comment>
<evidence type="ECO:0000259" key="2">
    <source>
        <dbReference type="PROSITE" id="PS50132"/>
    </source>
</evidence>
<name>A0A9D3TFR3_MEGAT</name>
<dbReference type="EMBL" id="JAFDVH010000002">
    <property type="protein sequence ID" value="KAG7487596.1"/>
    <property type="molecule type" value="Genomic_DNA"/>
</dbReference>
<dbReference type="PANTHER" id="PTHR10845:SF43">
    <property type="entry name" value="REGULATOR OF G-PROTEIN SIGNALING 2"/>
    <property type="match status" value="1"/>
</dbReference>
<dbReference type="PANTHER" id="PTHR10845">
    <property type="entry name" value="REGULATOR OF G PROTEIN SIGNALING"/>
    <property type="match status" value="1"/>
</dbReference>
<dbReference type="Proteomes" id="UP001046870">
    <property type="component" value="Chromosome 2"/>
</dbReference>
<dbReference type="InterPro" id="IPR044926">
    <property type="entry name" value="RGS_subdomain_2"/>
</dbReference>
<reference evidence="3" key="1">
    <citation type="submission" date="2021-01" db="EMBL/GenBank/DDBJ databases">
        <authorList>
            <person name="Zahm M."/>
            <person name="Roques C."/>
            <person name="Cabau C."/>
            <person name="Klopp C."/>
            <person name="Donnadieu C."/>
            <person name="Jouanno E."/>
            <person name="Lampietro C."/>
            <person name="Louis A."/>
            <person name="Herpin A."/>
            <person name="Echchiki A."/>
            <person name="Berthelot C."/>
            <person name="Parey E."/>
            <person name="Roest-Crollius H."/>
            <person name="Braasch I."/>
            <person name="Postlethwait J."/>
            <person name="Bobe J."/>
            <person name="Montfort J."/>
            <person name="Bouchez O."/>
            <person name="Begum T."/>
            <person name="Mejri S."/>
            <person name="Adams A."/>
            <person name="Chen W.-J."/>
            <person name="Guiguen Y."/>
        </authorList>
    </citation>
    <scope>NUCLEOTIDE SEQUENCE</scope>
    <source>
        <strain evidence="3">YG-15Mar2019-1</strain>
        <tissue evidence="3">Brain</tissue>
    </source>
</reference>
<keyword evidence="1" id="KW-0734">Signal transduction inhibitor</keyword>
<dbReference type="InterPro" id="IPR016137">
    <property type="entry name" value="RGS"/>
</dbReference>
<keyword evidence="4" id="KW-1185">Reference proteome</keyword>
<accession>A0A9D3TFR3</accession>
<organism evidence="3 4">
    <name type="scientific">Megalops atlanticus</name>
    <name type="common">Tarpon</name>
    <name type="synonym">Clupea gigantea</name>
    <dbReference type="NCBI Taxonomy" id="7932"/>
    <lineage>
        <taxon>Eukaryota</taxon>
        <taxon>Metazoa</taxon>
        <taxon>Chordata</taxon>
        <taxon>Craniata</taxon>
        <taxon>Vertebrata</taxon>
        <taxon>Euteleostomi</taxon>
        <taxon>Actinopterygii</taxon>
        <taxon>Neopterygii</taxon>
        <taxon>Teleostei</taxon>
        <taxon>Elopiformes</taxon>
        <taxon>Megalopidae</taxon>
        <taxon>Megalops</taxon>
    </lineage>
</organism>
<proteinExistence type="predicted"/>
<sequence>MGRALEMLSVLYRNQPHISTKMDKVCKACNNHSELSNDRKNKKKTWKSRLRYFLQLSSSGSSSKGTHCRLTVDEVNEWAQSLEKLLAHKYGKAAFRIFLKSEFCEENMEFWLACEDFRKIKSPAKLTSRANCIYEEFIKSKAPKEINLDFYTKDAIIQNLQMPTLSCFVAAQKKIYNLMENSSYPRFIDSEIYKDLHAVALGKCNHLRT</sequence>
<feature type="domain" description="RGS" evidence="2">
    <location>
        <begin position="81"/>
        <end position="197"/>
    </location>
</feature>
<dbReference type="Gene3D" id="1.10.167.10">
    <property type="entry name" value="Regulator of G-protein Signalling 4, domain 2"/>
    <property type="match status" value="1"/>
</dbReference>
<dbReference type="InterPro" id="IPR024066">
    <property type="entry name" value="RGS_subdom1/3"/>
</dbReference>
<dbReference type="Gene3D" id="1.10.196.10">
    <property type="match status" value="1"/>
</dbReference>
<gene>
    <name evidence="3" type="ORF">MATL_G00025340</name>
</gene>
<dbReference type="OrthoDB" id="196547at2759"/>
<dbReference type="PRINTS" id="PR01301">
    <property type="entry name" value="RGSPROTEIN"/>
</dbReference>
<protein>
    <recommendedName>
        <fullName evidence="2">RGS domain-containing protein</fullName>
    </recommendedName>
</protein>
<evidence type="ECO:0000256" key="1">
    <source>
        <dbReference type="ARBA" id="ARBA00022700"/>
    </source>
</evidence>
<dbReference type="Pfam" id="PF00615">
    <property type="entry name" value="RGS"/>
    <property type="match status" value="1"/>
</dbReference>
<evidence type="ECO:0000313" key="4">
    <source>
        <dbReference type="Proteomes" id="UP001046870"/>
    </source>
</evidence>
<dbReference type="SMART" id="SM00315">
    <property type="entry name" value="RGS"/>
    <property type="match status" value="1"/>
</dbReference>
<dbReference type="AlphaFoldDB" id="A0A9D3TFR3"/>
<dbReference type="PROSITE" id="PS50132">
    <property type="entry name" value="RGS"/>
    <property type="match status" value="1"/>
</dbReference>
<dbReference type="SUPFAM" id="SSF48097">
    <property type="entry name" value="Regulator of G-protein signaling, RGS"/>
    <property type="match status" value="1"/>
</dbReference>
<evidence type="ECO:0000313" key="3">
    <source>
        <dbReference type="EMBL" id="KAG7487596.1"/>
    </source>
</evidence>
<dbReference type="InterPro" id="IPR036305">
    <property type="entry name" value="RGS_sf"/>
</dbReference>
<dbReference type="FunFam" id="1.10.167.10:FF:000001">
    <property type="entry name" value="Putative regulator of g-protein signaling 12"/>
    <property type="match status" value="1"/>
</dbReference>